<dbReference type="EMBL" id="JAGQHR010001073">
    <property type="protein sequence ID" value="MCA9730261.1"/>
    <property type="molecule type" value="Genomic_DNA"/>
</dbReference>
<accession>A0A956M318</accession>
<evidence type="ECO:0000313" key="2">
    <source>
        <dbReference type="Proteomes" id="UP000697710"/>
    </source>
</evidence>
<protein>
    <submittedName>
        <fullName evidence="1">Uncharacterized protein</fullName>
    </submittedName>
</protein>
<feature type="non-terminal residue" evidence="1">
    <location>
        <position position="1"/>
    </location>
</feature>
<organism evidence="1 2">
    <name type="scientific">Eiseniibacteriota bacterium</name>
    <dbReference type="NCBI Taxonomy" id="2212470"/>
    <lineage>
        <taxon>Bacteria</taxon>
        <taxon>Candidatus Eiseniibacteriota</taxon>
    </lineage>
</organism>
<reference evidence="1" key="1">
    <citation type="submission" date="2020-04" db="EMBL/GenBank/DDBJ databases">
        <authorList>
            <person name="Zhang T."/>
        </authorList>
    </citation>
    <scope>NUCLEOTIDE SEQUENCE</scope>
    <source>
        <strain evidence="1">HKST-UBA01</strain>
    </source>
</reference>
<dbReference type="Proteomes" id="UP000697710">
    <property type="component" value="Unassembled WGS sequence"/>
</dbReference>
<evidence type="ECO:0000313" key="1">
    <source>
        <dbReference type="EMBL" id="MCA9730261.1"/>
    </source>
</evidence>
<proteinExistence type="predicted"/>
<feature type="non-terminal residue" evidence="1">
    <location>
        <position position="525"/>
    </location>
</feature>
<name>A0A956M318_UNCEI</name>
<gene>
    <name evidence="1" type="ORF">KC729_21450</name>
</gene>
<dbReference type="AlphaFoldDB" id="A0A956M318"/>
<sequence>EVYSSCDNFGIPAEDCTGVTNFTPLLDNVSIGFTRAPDAPLVSFSPASTTRYRDTFAADGTLSPTSTANCDATNNVNLGNTPPFVQGDSLLVTGPVSTLSTRWESRLWFRVARKGPAQDQIAGYATWRDRVSDGQDIENGSFAYAWMDSFQTYSNPGGTPARNKFVTYFREDDDDYDPGAGELKTGNEILPDGVFVPGSRLEYFVTANYIGNADNYLLPDTSGGNYFEIRFLPEYRDDGGVWKFPALLHIDAGFVGEKMDRMLNVALNGAAPSDPIPAYPAWDRYDNIGGACCWKIPFARDGDPRSTSGITARQLLGYRGVIFSGGGQPTPAWSIDWDLLCSWLSALHCEGEGSPRGLIFHGDRAGTGIISAGPYYLLPRLGVAPDFDSYRTVSGDDNYCVRIEDVAGSSYPPTAAVDAWGSGCPDLKGYEVLSPAASGVGSRAYENVGTGQVTEYQQITNDVNDPILGTYRTVVSSVSYDHLSVREQGDECTQTFDRIVEAGAAELSAALNWIFGGNVPGLHED</sequence>
<reference evidence="1" key="2">
    <citation type="journal article" date="2021" name="Microbiome">
        <title>Successional dynamics and alternative stable states in a saline activated sludge microbial community over 9 years.</title>
        <authorList>
            <person name="Wang Y."/>
            <person name="Ye J."/>
            <person name="Ju F."/>
            <person name="Liu L."/>
            <person name="Boyd J.A."/>
            <person name="Deng Y."/>
            <person name="Parks D.H."/>
            <person name="Jiang X."/>
            <person name="Yin X."/>
            <person name="Woodcroft B.J."/>
            <person name="Tyson G.W."/>
            <person name="Hugenholtz P."/>
            <person name="Polz M.F."/>
            <person name="Zhang T."/>
        </authorList>
    </citation>
    <scope>NUCLEOTIDE SEQUENCE</scope>
    <source>
        <strain evidence="1">HKST-UBA01</strain>
    </source>
</reference>
<comment type="caution">
    <text evidence="1">The sequence shown here is derived from an EMBL/GenBank/DDBJ whole genome shotgun (WGS) entry which is preliminary data.</text>
</comment>